<feature type="repeat" description="TPR" evidence="1">
    <location>
        <begin position="255"/>
        <end position="288"/>
    </location>
</feature>
<dbReference type="SUPFAM" id="SSF48452">
    <property type="entry name" value="TPR-like"/>
    <property type="match status" value="1"/>
</dbReference>
<dbReference type="EnsemblBacteria" id="AAK04090">
    <property type="protein sequence ID" value="AAK04090"/>
    <property type="gene ID" value="PM2006"/>
</dbReference>
<dbReference type="Pfam" id="PF13432">
    <property type="entry name" value="TPR_16"/>
    <property type="match status" value="3"/>
</dbReference>
<dbReference type="HOGENOM" id="CLU_333670_0_0_6"/>
<sequence length="788" mass="90282">MTKSEQYFDQAKQAYDDGNFEKAIELFNKINPHDKALYFLAQFNLASILREKGELDKAIETYRTISRGDIPKVYAQAQFNLAGILVEKGALDKAIATYCAISREDDPEAYAKAQLQLALIWAEKGEPDKAIKACNSVLREDNPEAYAKAQFQLAFIFVEKNERDKAIEAYEAILREDSPEAYAQAQFQLALIWAEKGEPDKAIKACNSVLREDNPEAYAKAQFQLAFIFVEKNERDKAIEAYEAILREDSPEAYAKAQFQLALIWAEKGDKNKAIKAYRSVLREDNPDAYAKAQFNLAFLLSKKSELDKAIKACNSVLREDSPEAYAKAQFQLALIWAEKGDKNKAIKAYRSVLREDNPEAYAKAQFQLACIFIEKDEPDKAIKACNSVLHEDNPDVYAKAQFILGILYKSQSDFKKAIEAYSNAYGSNDPAIYYCAKAEILLLSVKGSEREDLYVIYSNVIQILNILHVIFDGDTEEDCKQVAHYTRPSTALKLLGLDNTNGNSSFRLSTIHGVNDPTEGRVFYDFLNFREMLEQKDNTAFISCFTFNHDSLNQFRLYGKEEGKEASGVSMVFNVKNFFNNNSNQMFIPFSKDLIKVSKSENTQESQINKSHQETYLPLYRCVYLDPVTGYISLAKRTRITFFRENEENSDNRWREYQNKMLEKETQVQKHLNKIKETLAKIKGKDKVNEVVQDILLPLKYLVKHYAFEEEQECRMIAIHSLIKESDKVKIDITKKSMYVEYFIDVKTAIEKVYLSVGAKEYESFFIKALGDSRKVRISDNPFRAKS</sequence>
<keyword evidence="4" id="KW-1185">Reference proteome</keyword>
<evidence type="ECO:0000259" key="2">
    <source>
        <dbReference type="Pfam" id="PF09976"/>
    </source>
</evidence>
<dbReference type="STRING" id="272843.PM2006"/>
<dbReference type="InterPro" id="IPR011990">
    <property type="entry name" value="TPR-like_helical_dom_sf"/>
</dbReference>
<feature type="repeat" description="TPR" evidence="1">
    <location>
        <begin position="327"/>
        <end position="360"/>
    </location>
</feature>
<gene>
    <name evidence="3" type="ordered locus">PM2006</name>
</gene>
<dbReference type="Gene3D" id="1.25.40.10">
    <property type="entry name" value="Tetratricopeptide repeat domain"/>
    <property type="match status" value="4"/>
</dbReference>
<dbReference type="InterPro" id="IPR018704">
    <property type="entry name" value="SecYEG/CpoB_TPR"/>
</dbReference>
<dbReference type="InterPro" id="IPR052943">
    <property type="entry name" value="TMTC_O-mannosyl-trnsfr"/>
</dbReference>
<dbReference type="InterPro" id="IPR006597">
    <property type="entry name" value="Sel1-like"/>
</dbReference>
<dbReference type="PROSITE" id="PS50005">
    <property type="entry name" value="TPR"/>
    <property type="match status" value="5"/>
</dbReference>
<reference evidence="3 4" key="1">
    <citation type="journal article" date="2001" name="Proc. Natl. Acad. Sci. U.S.A.">
        <title>Complete genomic sequence of Pasteurella multocida Pm70.</title>
        <authorList>
            <person name="May B.J."/>
            <person name="Zhang Q."/>
            <person name="Li L.L."/>
            <person name="Paustian M.L."/>
            <person name="Whittam T.S."/>
            <person name="Kapur V."/>
        </authorList>
    </citation>
    <scope>NUCLEOTIDE SEQUENCE [LARGE SCALE GENOMIC DNA]</scope>
    <source>
        <strain evidence="3 4">Pm70</strain>
    </source>
</reference>
<evidence type="ECO:0000256" key="1">
    <source>
        <dbReference type="PROSITE-ProRule" id="PRU00339"/>
    </source>
</evidence>
<keyword evidence="1" id="KW-0802">TPR repeat</keyword>
<dbReference type="InterPro" id="IPR021352">
    <property type="entry name" value="DUF2971"/>
</dbReference>
<accession>Q9CJJ9</accession>
<dbReference type="SUPFAM" id="SSF81901">
    <property type="entry name" value="HCP-like"/>
    <property type="match status" value="2"/>
</dbReference>
<dbReference type="AlphaFoldDB" id="Q9CJJ9"/>
<evidence type="ECO:0000313" key="3">
    <source>
        <dbReference type="EMBL" id="AAK04090.1"/>
    </source>
</evidence>
<dbReference type="OrthoDB" id="199979at2"/>
<dbReference type="PATRIC" id="fig|272843.6.peg.2029"/>
<dbReference type="InterPro" id="IPR019734">
    <property type="entry name" value="TPR_rpt"/>
</dbReference>
<dbReference type="Proteomes" id="UP000000809">
    <property type="component" value="Chromosome"/>
</dbReference>
<dbReference type="KEGG" id="pmu:PM2006"/>
<dbReference type="Pfam" id="PF09976">
    <property type="entry name" value="TPR_21"/>
    <property type="match status" value="1"/>
</dbReference>
<dbReference type="SMART" id="SM00028">
    <property type="entry name" value="TPR"/>
    <property type="match status" value="12"/>
</dbReference>
<dbReference type="Pfam" id="PF11185">
    <property type="entry name" value="DUF2971"/>
    <property type="match status" value="1"/>
</dbReference>
<protein>
    <recommendedName>
        <fullName evidence="2">Ancillary SecYEG translocon subunit/Cell division coordinator CpoB TPR domain-containing protein</fullName>
    </recommendedName>
</protein>
<feature type="domain" description="Ancillary SecYEG translocon subunit/Cell division coordinator CpoB TPR" evidence="2">
    <location>
        <begin position="320"/>
        <end position="430"/>
    </location>
</feature>
<dbReference type="PANTHER" id="PTHR44809:SF1">
    <property type="entry name" value="PROTEIN O-MANNOSYL-TRANSFERASE TMTC1"/>
    <property type="match status" value="1"/>
</dbReference>
<feature type="repeat" description="TPR" evidence="1">
    <location>
        <begin position="147"/>
        <end position="180"/>
    </location>
</feature>
<organism evidence="3 4">
    <name type="scientific">Pasteurella multocida (strain Pm70)</name>
    <dbReference type="NCBI Taxonomy" id="272843"/>
    <lineage>
        <taxon>Bacteria</taxon>
        <taxon>Pseudomonadati</taxon>
        <taxon>Pseudomonadota</taxon>
        <taxon>Gammaproteobacteria</taxon>
        <taxon>Pasteurellales</taxon>
        <taxon>Pasteurellaceae</taxon>
        <taxon>Pasteurella</taxon>
    </lineage>
</organism>
<proteinExistence type="predicted"/>
<evidence type="ECO:0000313" key="4">
    <source>
        <dbReference type="Proteomes" id="UP000000809"/>
    </source>
</evidence>
<dbReference type="EMBL" id="AE004439">
    <property type="protein sequence ID" value="AAK04090.1"/>
    <property type="molecule type" value="Genomic_DNA"/>
</dbReference>
<feature type="repeat" description="TPR" evidence="1">
    <location>
        <begin position="219"/>
        <end position="252"/>
    </location>
</feature>
<name>Q9CJJ9_PASMU</name>
<dbReference type="PANTHER" id="PTHR44809">
    <property type="match status" value="1"/>
</dbReference>
<feature type="repeat" description="TPR" evidence="1">
    <location>
        <begin position="399"/>
        <end position="432"/>
    </location>
</feature>
<dbReference type="RefSeq" id="WP_010907445.1">
    <property type="nucleotide sequence ID" value="NC_002663.1"/>
</dbReference>
<dbReference type="SMART" id="SM00671">
    <property type="entry name" value="SEL1"/>
    <property type="match status" value="6"/>
</dbReference>